<keyword evidence="8" id="KW-1185">Reference proteome</keyword>
<dbReference type="InterPro" id="IPR004113">
    <property type="entry name" value="FAD-bd_oxidored_4_C"/>
</dbReference>
<evidence type="ECO:0000259" key="6">
    <source>
        <dbReference type="Pfam" id="PF02913"/>
    </source>
</evidence>
<organism evidence="7 8">
    <name type="scientific">Escallonia rubra</name>
    <dbReference type="NCBI Taxonomy" id="112253"/>
    <lineage>
        <taxon>Eukaryota</taxon>
        <taxon>Viridiplantae</taxon>
        <taxon>Streptophyta</taxon>
        <taxon>Embryophyta</taxon>
        <taxon>Tracheophyta</taxon>
        <taxon>Spermatophyta</taxon>
        <taxon>Magnoliopsida</taxon>
        <taxon>eudicotyledons</taxon>
        <taxon>Gunneridae</taxon>
        <taxon>Pentapetalae</taxon>
        <taxon>asterids</taxon>
        <taxon>campanulids</taxon>
        <taxon>Escalloniales</taxon>
        <taxon>Escalloniaceae</taxon>
        <taxon>Escallonia</taxon>
    </lineage>
</organism>
<dbReference type="GO" id="GO:0004458">
    <property type="term" value="F:D-lactate dehydrogenase (cytochrome) activity"/>
    <property type="evidence" value="ECO:0007669"/>
    <property type="project" value="TreeGrafter"/>
</dbReference>
<evidence type="ECO:0000256" key="4">
    <source>
        <dbReference type="ARBA" id="ARBA00022827"/>
    </source>
</evidence>
<dbReference type="EMBL" id="JAVXUO010002451">
    <property type="protein sequence ID" value="KAK2973117.1"/>
    <property type="molecule type" value="Genomic_DNA"/>
</dbReference>
<evidence type="ECO:0000256" key="3">
    <source>
        <dbReference type="ARBA" id="ARBA00022630"/>
    </source>
</evidence>
<protein>
    <recommendedName>
        <fullName evidence="6">FAD-binding oxidoreductase/transferase type 4 C-terminal domain-containing protein</fullName>
    </recommendedName>
</protein>
<evidence type="ECO:0000256" key="1">
    <source>
        <dbReference type="ARBA" id="ARBA00001974"/>
    </source>
</evidence>
<dbReference type="FunFam" id="1.10.45.10:FF:000001">
    <property type="entry name" value="D-lactate dehydrogenase mitochondrial"/>
    <property type="match status" value="1"/>
</dbReference>
<dbReference type="PANTHER" id="PTHR11748">
    <property type="entry name" value="D-LACTATE DEHYDROGENASE"/>
    <property type="match status" value="1"/>
</dbReference>
<evidence type="ECO:0000313" key="7">
    <source>
        <dbReference type="EMBL" id="KAK2973117.1"/>
    </source>
</evidence>
<dbReference type="AlphaFoldDB" id="A0AA88QNM7"/>
<keyword evidence="5" id="KW-0560">Oxidoreductase</keyword>
<proteinExistence type="inferred from homology"/>
<dbReference type="GO" id="GO:0008720">
    <property type="term" value="F:D-lactate dehydrogenase (NAD+) activity"/>
    <property type="evidence" value="ECO:0007669"/>
    <property type="project" value="TreeGrafter"/>
</dbReference>
<dbReference type="GO" id="GO:1903457">
    <property type="term" value="P:lactate catabolic process"/>
    <property type="evidence" value="ECO:0007669"/>
    <property type="project" value="TreeGrafter"/>
</dbReference>
<feature type="domain" description="FAD-binding oxidoreductase/transferase type 4 C-terminal" evidence="6">
    <location>
        <begin position="23"/>
        <end position="55"/>
    </location>
</feature>
<dbReference type="InterPro" id="IPR016164">
    <property type="entry name" value="FAD-linked_Oxase-like_C"/>
</dbReference>
<gene>
    <name evidence="7" type="ORF">RJ640_027089</name>
</gene>
<evidence type="ECO:0000256" key="5">
    <source>
        <dbReference type="ARBA" id="ARBA00023002"/>
    </source>
</evidence>
<keyword evidence="3" id="KW-0285">Flavoprotein</keyword>
<dbReference type="Proteomes" id="UP001187471">
    <property type="component" value="Unassembled WGS sequence"/>
</dbReference>
<dbReference type="Pfam" id="PF02913">
    <property type="entry name" value="FAD-oxidase_C"/>
    <property type="match status" value="1"/>
</dbReference>
<dbReference type="SUPFAM" id="SSF55103">
    <property type="entry name" value="FAD-linked oxidases, C-terminal domain"/>
    <property type="match status" value="1"/>
</dbReference>
<dbReference type="GO" id="GO:0005739">
    <property type="term" value="C:mitochondrion"/>
    <property type="evidence" value="ECO:0007669"/>
    <property type="project" value="TreeGrafter"/>
</dbReference>
<sequence length="65" mass="7504">MDEKAAATLAVRNPSFKEEFNMKYLEEELGIEALRTMKRIKVALDPNNIMNPRKLIPPHITSYKS</sequence>
<reference evidence="7" key="1">
    <citation type="submission" date="2022-12" db="EMBL/GenBank/DDBJ databases">
        <title>Draft genome assemblies for two species of Escallonia (Escalloniales).</title>
        <authorList>
            <person name="Chanderbali A."/>
            <person name="Dervinis C."/>
            <person name="Anghel I."/>
            <person name="Soltis D."/>
            <person name="Soltis P."/>
            <person name="Zapata F."/>
        </authorList>
    </citation>
    <scope>NUCLEOTIDE SEQUENCE</scope>
    <source>
        <strain evidence="7">UCBG92.1500</strain>
        <tissue evidence="7">Leaf</tissue>
    </source>
</reference>
<comment type="cofactor">
    <cofactor evidence="1">
        <name>FAD</name>
        <dbReference type="ChEBI" id="CHEBI:57692"/>
    </cofactor>
</comment>
<evidence type="ECO:0000313" key="8">
    <source>
        <dbReference type="Proteomes" id="UP001187471"/>
    </source>
</evidence>
<evidence type="ECO:0000256" key="2">
    <source>
        <dbReference type="ARBA" id="ARBA00008000"/>
    </source>
</evidence>
<comment type="caution">
    <text evidence="7">The sequence shown here is derived from an EMBL/GenBank/DDBJ whole genome shotgun (WGS) entry which is preliminary data.</text>
</comment>
<keyword evidence="4" id="KW-0274">FAD</keyword>
<accession>A0AA88QNM7</accession>
<name>A0AA88QNM7_9ASTE</name>
<comment type="similarity">
    <text evidence="2">Belongs to the FAD-binding oxidoreductase/transferase type 4 family.</text>
</comment>
<dbReference type="PANTHER" id="PTHR11748:SF111">
    <property type="entry name" value="D-LACTATE DEHYDROGENASE, MITOCHONDRIAL-RELATED"/>
    <property type="match status" value="1"/>
</dbReference>
<dbReference type="Gene3D" id="1.10.45.10">
    <property type="entry name" value="Vanillyl-alcohol Oxidase, Chain A, domain 4"/>
    <property type="match status" value="1"/>
</dbReference>
<dbReference type="GO" id="GO:0050660">
    <property type="term" value="F:flavin adenine dinucleotide binding"/>
    <property type="evidence" value="ECO:0007669"/>
    <property type="project" value="InterPro"/>
</dbReference>
<dbReference type="InterPro" id="IPR016171">
    <property type="entry name" value="Vanillyl_alc_oxidase_C-sub2"/>
</dbReference>